<dbReference type="Proteomes" id="UP000054477">
    <property type="component" value="Unassembled WGS sequence"/>
</dbReference>
<reference evidence="2" key="2">
    <citation type="submission" date="2015-01" db="EMBL/GenBank/DDBJ databases">
        <title>Evolutionary Origins and Diversification of the Mycorrhizal Mutualists.</title>
        <authorList>
            <consortium name="DOE Joint Genome Institute"/>
            <consortium name="Mycorrhizal Genomics Consortium"/>
            <person name="Kohler A."/>
            <person name="Kuo A."/>
            <person name="Nagy L.G."/>
            <person name="Floudas D."/>
            <person name="Copeland A."/>
            <person name="Barry K.W."/>
            <person name="Cichocki N."/>
            <person name="Veneault-Fourrey C."/>
            <person name="LaButti K."/>
            <person name="Lindquist E.A."/>
            <person name="Lipzen A."/>
            <person name="Lundell T."/>
            <person name="Morin E."/>
            <person name="Murat C."/>
            <person name="Riley R."/>
            <person name="Ohm R."/>
            <person name="Sun H."/>
            <person name="Tunlid A."/>
            <person name="Henrissat B."/>
            <person name="Grigoriev I.V."/>
            <person name="Hibbett D.S."/>
            <person name="Martin F."/>
        </authorList>
    </citation>
    <scope>NUCLEOTIDE SEQUENCE [LARGE SCALE GENOMIC DNA]</scope>
    <source>
        <strain evidence="2">LaAM-08-1</strain>
    </source>
</reference>
<evidence type="ECO:0000313" key="1">
    <source>
        <dbReference type="EMBL" id="KIK07560.1"/>
    </source>
</evidence>
<gene>
    <name evidence="1" type="ORF">K443DRAFT_2125</name>
</gene>
<evidence type="ECO:0000313" key="2">
    <source>
        <dbReference type="Proteomes" id="UP000054477"/>
    </source>
</evidence>
<name>A0A0C9X5X0_9AGAR</name>
<dbReference type="AlphaFoldDB" id="A0A0C9X5X0"/>
<proteinExistence type="predicted"/>
<dbReference type="HOGENOM" id="CLU_2184388_0_0_1"/>
<keyword evidence="2" id="KW-1185">Reference proteome</keyword>
<dbReference type="EMBL" id="KN838546">
    <property type="protein sequence ID" value="KIK07560.1"/>
    <property type="molecule type" value="Genomic_DNA"/>
</dbReference>
<protein>
    <submittedName>
        <fullName evidence="1">Uncharacterized protein</fullName>
    </submittedName>
</protein>
<sequence>MSSFGFFVQKPRVIVIHRSRRVHLKIRISAKETRFTRLKGYDYTLVDPTATLVAAIQQHTQTHASCLGLTKNPWEWVLQRVRDNEATALVLILVQVRSLLGSTPVISEE</sequence>
<accession>A0A0C9X5X0</accession>
<organism evidence="1 2">
    <name type="scientific">Laccaria amethystina LaAM-08-1</name>
    <dbReference type="NCBI Taxonomy" id="1095629"/>
    <lineage>
        <taxon>Eukaryota</taxon>
        <taxon>Fungi</taxon>
        <taxon>Dikarya</taxon>
        <taxon>Basidiomycota</taxon>
        <taxon>Agaricomycotina</taxon>
        <taxon>Agaricomycetes</taxon>
        <taxon>Agaricomycetidae</taxon>
        <taxon>Agaricales</taxon>
        <taxon>Agaricineae</taxon>
        <taxon>Hydnangiaceae</taxon>
        <taxon>Laccaria</taxon>
    </lineage>
</organism>
<reference evidence="1 2" key="1">
    <citation type="submission" date="2014-04" db="EMBL/GenBank/DDBJ databases">
        <authorList>
            <consortium name="DOE Joint Genome Institute"/>
            <person name="Kuo A."/>
            <person name="Kohler A."/>
            <person name="Nagy L.G."/>
            <person name="Floudas D."/>
            <person name="Copeland A."/>
            <person name="Barry K.W."/>
            <person name="Cichocki N."/>
            <person name="Veneault-Fourrey C."/>
            <person name="LaButti K."/>
            <person name="Lindquist E.A."/>
            <person name="Lipzen A."/>
            <person name="Lundell T."/>
            <person name="Morin E."/>
            <person name="Murat C."/>
            <person name="Sun H."/>
            <person name="Tunlid A."/>
            <person name="Henrissat B."/>
            <person name="Grigoriev I.V."/>
            <person name="Hibbett D.S."/>
            <person name="Martin F."/>
            <person name="Nordberg H.P."/>
            <person name="Cantor M.N."/>
            <person name="Hua S.X."/>
        </authorList>
    </citation>
    <scope>NUCLEOTIDE SEQUENCE [LARGE SCALE GENOMIC DNA]</scope>
    <source>
        <strain evidence="1 2">LaAM-08-1</strain>
    </source>
</reference>